<reference evidence="1" key="1">
    <citation type="submission" date="2021-11" db="EMBL/GenBank/DDBJ databases">
        <title>Study of the species diversity of bacterial strains isolated from a unique natural object - Shulgan-Tash cave (Bashkiria).</title>
        <authorList>
            <person name="Sazanova A.L."/>
            <person name="Chirak E.R."/>
            <person name="Safronova V.I."/>
        </authorList>
    </citation>
    <scope>NUCLEOTIDE SEQUENCE</scope>
    <source>
        <strain evidence="1">P1</strain>
    </source>
</reference>
<proteinExistence type="predicted"/>
<evidence type="ECO:0000313" key="1">
    <source>
        <dbReference type="EMBL" id="UUZ43867.1"/>
    </source>
</evidence>
<protein>
    <submittedName>
        <fullName evidence="1">Inositol monophosphatase</fullName>
    </submittedName>
</protein>
<evidence type="ECO:0000313" key="2">
    <source>
        <dbReference type="Proteomes" id="UP001059663"/>
    </source>
</evidence>
<organism evidence="1 2">
    <name type="scientific">Janibacter limosus</name>
    <dbReference type="NCBI Taxonomy" id="53458"/>
    <lineage>
        <taxon>Bacteria</taxon>
        <taxon>Bacillati</taxon>
        <taxon>Actinomycetota</taxon>
        <taxon>Actinomycetes</taxon>
        <taxon>Micrococcales</taxon>
        <taxon>Intrasporangiaceae</taxon>
        <taxon>Janibacter</taxon>
    </lineage>
</organism>
<gene>
    <name evidence="1" type="ORF">LP422_14190</name>
</gene>
<sequence>MDPGGDRGRLRPGALTPFVAVGGSHSVVTVDDHLTDLPTDIDDATPALELTRRAAELASRMRGEGLSGESKTSISDVVTAADHAAEDLVAGTPARLRPDDGIVGEEGAEAVSRSGRTRVIDPVDGTYNFLSGLGTGCSALALRDASGILLGAVHQPSVGEAWVGGRDLPTSLNGRPLDELADLPLAEVAMATYLHPGVLHVDTLREPRLAAISGAATVRMFGSGSCDLAAVAGGRIGVWAQQSVPEWDWLPGAALVTAVGGRAEQVEAHGHTRSVAGRPTAVEQVIAALRG</sequence>
<dbReference type="EMBL" id="CP087977">
    <property type="protein sequence ID" value="UUZ43867.1"/>
    <property type="molecule type" value="Genomic_DNA"/>
</dbReference>
<name>A0AC61U1H5_9MICO</name>
<accession>A0AC61U1H5</accession>
<dbReference type="Proteomes" id="UP001059663">
    <property type="component" value="Chromosome"/>
</dbReference>